<comment type="caution">
    <text evidence="1">The sequence shown here is derived from an EMBL/GenBank/DDBJ whole genome shotgun (WGS) entry which is preliminary data.</text>
</comment>
<protein>
    <submittedName>
        <fullName evidence="1">SCP-like extracellular</fullName>
    </submittedName>
</protein>
<accession>K6D573</accession>
<proteinExistence type="predicted"/>
<name>K6D573_9BACI</name>
<sequence length="99" mass="11392">MKEDHIIFYLAGENLAYGQLSSIFAHEGLMNSLGHHLMKFSTLPPIYGKIIFLGRGIKKRVGIFLSRLSFLLFFKSARHHLLIYQKTGSVSLPEYYILF</sequence>
<evidence type="ECO:0000313" key="1">
    <source>
        <dbReference type="EMBL" id="EKN67647.1"/>
    </source>
</evidence>
<evidence type="ECO:0000313" key="2">
    <source>
        <dbReference type="Proteomes" id="UP000006316"/>
    </source>
</evidence>
<gene>
    <name evidence="1" type="ORF">BABA_13005</name>
</gene>
<dbReference type="PATRIC" id="fig|1117379.3.peg.2701"/>
<dbReference type="eggNOG" id="COG2340">
    <property type="taxonomic scope" value="Bacteria"/>
</dbReference>
<dbReference type="STRING" id="1117379.BABA_13005"/>
<dbReference type="EMBL" id="AJLS01000074">
    <property type="protein sequence ID" value="EKN67647.1"/>
    <property type="molecule type" value="Genomic_DNA"/>
</dbReference>
<reference evidence="1 2" key="1">
    <citation type="journal article" date="2012" name="Front. Microbiol.">
        <title>Redundancy and modularity in membrane-associated dissimilatory nitrate reduction in Bacillus.</title>
        <authorList>
            <person name="Heylen K."/>
            <person name="Keltjens J."/>
        </authorList>
    </citation>
    <scope>NUCLEOTIDE SEQUENCE [LARGE SCALE GENOMIC DNA]</scope>
    <source>
        <strain evidence="2">LMG 21833T</strain>
    </source>
</reference>
<organism evidence="1 2">
    <name type="scientific">Neobacillus bataviensis LMG 21833</name>
    <dbReference type="NCBI Taxonomy" id="1117379"/>
    <lineage>
        <taxon>Bacteria</taxon>
        <taxon>Bacillati</taxon>
        <taxon>Bacillota</taxon>
        <taxon>Bacilli</taxon>
        <taxon>Bacillales</taxon>
        <taxon>Bacillaceae</taxon>
        <taxon>Neobacillus</taxon>
    </lineage>
</organism>
<dbReference type="Proteomes" id="UP000006316">
    <property type="component" value="Unassembled WGS sequence"/>
</dbReference>
<keyword evidence="2" id="KW-1185">Reference proteome</keyword>
<dbReference type="Gene3D" id="3.40.33.10">
    <property type="entry name" value="CAP"/>
    <property type="match status" value="1"/>
</dbReference>
<dbReference type="InterPro" id="IPR035940">
    <property type="entry name" value="CAP_sf"/>
</dbReference>
<dbReference type="AlphaFoldDB" id="K6D573"/>